<proteinExistence type="predicted"/>
<name>A6HAS5_RAT</name>
<gene>
    <name evidence="1" type="ORF">rCG_62134</name>
</gene>
<dbReference type="Proteomes" id="UP000234681">
    <property type="component" value="Chromosome 6"/>
</dbReference>
<protein>
    <submittedName>
        <fullName evidence="1">RCG62134</fullName>
    </submittedName>
</protein>
<dbReference type="EMBL" id="CH473947">
    <property type="protein sequence ID" value="EDM03130.1"/>
    <property type="molecule type" value="Genomic_DNA"/>
</dbReference>
<accession>A6HAS5</accession>
<evidence type="ECO:0000313" key="2">
    <source>
        <dbReference type="Proteomes" id="UP000234681"/>
    </source>
</evidence>
<organism evidence="1 2">
    <name type="scientific">Rattus norvegicus</name>
    <name type="common">Rat</name>
    <dbReference type="NCBI Taxonomy" id="10116"/>
    <lineage>
        <taxon>Eukaryota</taxon>
        <taxon>Metazoa</taxon>
        <taxon>Chordata</taxon>
        <taxon>Craniata</taxon>
        <taxon>Vertebrata</taxon>
        <taxon>Euteleostomi</taxon>
        <taxon>Mammalia</taxon>
        <taxon>Eutheria</taxon>
        <taxon>Euarchontoglires</taxon>
        <taxon>Glires</taxon>
        <taxon>Rodentia</taxon>
        <taxon>Myomorpha</taxon>
        <taxon>Muroidea</taxon>
        <taxon>Muridae</taxon>
        <taxon>Murinae</taxon>
        <taxon>Rattus</taxon>
    </lineage>
</organism>
<sequence>MLSPGSRSLSGLLLTPESLSSPWRIQMIHTKNNIIDRITVENRELYPQEG</sequence>
<evidence type="ECO:0000313" key="1">
    <source>
        <dbReference type="EMBL" id="EDM03130.1"/>
    </source>
</evidence>
<reference evidence="2" key="1">
    <citation type="submission" date="2005-09" db="EMBL/GenBank/DDBJ databases">
        <authorList>
            <person name="Mural R.J."/>
            <person name="Li P.W."/>
            <person name="Adams M.D."/>
            <person name="Amanatides P.G."/>
            <person name="Baden-Tillson H."/>
            <person name="Barnstead M."/>
            <person name="Chin S.H."/>
            <person name="Dew I."/>
            <person name="Evans C.A."/>
            <person name="Ferriera S."/>
            <person name="Flanigan M."/>
            <person name="Fosler C."/>
            <person name="Glodek A."/>
            <person name="Gu Z."/>
            <person name="Holt R.A."/>
            <person name="Jennings D."/>
            <person name="Kraft C.L."/>
            <person name="Lu F."/>
            <person name="Nguyen T."/>
            <person name="Nusskern D.R."/>
            <person name="Pfannkoch C.M."/>
            <person name="Sitter C."/>
            <person name="Sutton G.G."/>
            <person name="Venter J.C."/>
            <person name="Wang Z."/>
            <person name="Woodage T."/>
            <person name="Zheng X.H."/>
            <person name="Zhong F."/>
        </authorList>
    </citation>
    <scope>NUCLEOTIDE SEQUENCE [LARGE SCALE GENOMIC DNA]</scope>
    <source>
        <strain>BN</strain>
        <strain evidence="2">Sprague-Dawley</strain>
    </source>
</reference>
<dbReference type="AlphaFoldDB" id="A6HAS5"/>